<reference evidence="1" key="1">
    <citation type="submission" date="2019-03" db="EMBL/GenBank/DDBJ databases">
        <title>WGS assembly of Setaria viridis.</title>
        <authorList>
            <person name="Huang P."/>
            <person name="Jenkins J."/>
            <person name="Grimwood J."/>
            <person name="Barry K."/>
            <person name="Healey A."/>
            <person name="Mamidi S."/>
            <person name="Sreedasyam A."/>
            <person name="Shu S."/>
            <person name="Feldman M."/>
            <person name="Wu J."/>
            <person name="Yu Y."/>
            <person name="Chen C."/>
            <person name="Johnson J."/>
            <person name="Rokhsar D."/>
            <person name="Baxter I."/>
            <person name="Schmutz J."/>
            <person name="Brutnell T."/>
            <person name="Kellogg E."/>
        </authorList>
    </citation>
    <scope>NUCLEOTIDE SEQUENCE [LARGE SCALE GENOMIC DNA]</scope>
</reference>
<proteinExistence type="predicted"/>
<keyword evidence="2" id="KW-1185">Reference proteome</keyword>
<dbReference type="AlphaFoldDB" id="A0A4U6TNI3"/>
<dbReference type="Proteomes" id="UP000298652">
    <property type="component" value="Chromosome 8"/>
</dbReference>
<protein>
    <submittedName>
        <fullName evidence="1">Uncharacterized protein</fullName>
    </submittedName>
</protein>
<evidence type="ECO:0000313" key="2">
    <source>
        <dbReference type="Proteomes" id="UP000298652"/>
    </source>
</evidence>
<evidence type="ECO:0000313" key="1">
    <source>
        <dbReference type="EMBL" id="TKW02563.1"/>
    </source>
</evidence>
<name>A0A4U6TNI3_SETVI</name>
<sequence length="102" mass="11228">MLMDLRAPRSGTVPASPVHPYQLIDFPAVADGSPSQRTRTRDGANYCQWKSSCDDASWELLGTCAFSPPSWCLPAWAHHFLYSEAKGYGGHCACQPCLVLLR</sequence>
<gene>
    <name evidence="1" type="ORF">SEVIR_8G249790v2</name>
</gene>
<accession>A0A4U6TNI3</accession>
<organism evidence="1 2">
    <name type="scientific">Setaria viridis</name>
    <name type="common">Green bristlegrass</name>
    <name type="synonym">Setaria italica subsp. viridis</name>
    <dbReference type="NCBI Taxonomy" id="4556"/>
    <lineage>
        <taxon>Eukaryota</taxon>
        <taxon>Viridiplantae</taxon>
        <taxon>Streptophyta</taxon>
        <taxon>Embryophyta</taxon>
        <taxon>Tracheophyta</taxon>
        <taxon>Spermatophyta</taxon>
        <taxon>Magnoliopsida</taxon>
        <taxon>Liliopsida</taxon>
        <taxon>Poales</taxon>
        <taxon>Poaceae</taxon>
        <taxon>PACMAD clade</taxon>
        <taxon>Panicoideae</taxon>
        <taxon>Panicodae</taxon>
        <taxon>Paniceae</taxon>
        <taxon>Cenchrinae</taxon>
        <taxon>Setaria</taxon>
    </lineage>
</organism>
<dbReference type="Gramene" id="TKW02563">
    <property type="protein sequence ID" value="TKW02563"/>
    <property type="gene ID" value="SEVIR_8G249790v2"/>
</dbReference>
<dbReference type="EMBL" id="CM016559">
    <property type="protein sequence ID" value="TKW02563.1"/>
    <property type="molecule type" value="Genomic_DNA"/>
</dbReference>